<reference evidence="1 2" key="1">
    <citation type="journal article" date="2016" name="Nat. Commun.">
        <title>Thousands of microbial genomes shed light on interconnected biogeochemical processes in an aquifer system.</title>
        <authorList>
            <person name="Anantharaman K."/>
            <person name="Brown C.T."/>
            <person name="Hug L.A."/>
            <person name="Sharon I."/>
            <person name="Castelle C.J."/>
            <person name="Probst A.J."/>
            <person name="Thomas B.C."/>
            <person name="Singh A."/>
            <person name="Wilkins M.J."/>
            <person name="Karaoz U."/>
            <person name="Brodie E.L."/>
            <person name="Williams K.H."/>
            <person name="Hubbard S.S."/>
            <person name="Banfield J.F."/>
        </authorList>
    </citation>
    <scope>NUCLEOTIDE SEQUENCE [LARGE SCALE GENOMIC DNA]</scope>
</reference>
<gene>
    <name evidence="1" type="ORF">A3E61_01090</name>
</gene>
<sequence length="84" mass="9723">MPINYGELLKKRAKQSKVYTDYQMTGLTLATILGDQEHKALYIKLAKTHDMDKLIRLAKNIAEKKDVKNRGAYFMRVLHSEKKA</sequence>
<evidence type="ECO:0000313" key="2">
    <source>
        <dbReference type="Proteomes" id="UP000178259"/>
    </source>
</evidence>
<comment type="caution">
    <text evidence="1">The sequence shown here is derived from an EMBL/GenBank/DDBJ whole genome shotgun (WGS) entry which is preliminary data.</text>
</comment>
<dbReference type="EMBL" id="MHIW01000012">
    <property type="protein sequence ID" value="OGY58901.1"/>
    <property type="molecule type" value="Genomic_DNA"/>
</dbReference>
<proteinExistence type="predicted"/>
<accession>A0A1G1Z2N1</accession>
<evidence type="ECO:0000313" key="1">
    <source>
        <dbReference type="EMBL" id="OGY58901.1"/>
    </source>
</evidence>
<dbReference type="Proteomes" id="UP000178259">
    <property type="component" value="Unassembled WGS sequence"/>
</dbReference>
<dbReference type="AlphaFoldDB" id="A0A1G1Z2N1"/>
<protein>
    <submittedName>
        <fullName evidence="1">Uncharacterized protein</fullName>
    </submittedName>
</protein>
<name>A0A1G1Z2N1_9BACT</name>
<organism evidence="1 2">
    <name type="scientific">Candidatus Colwellbacteria bacterium RIFCSPHIGHO2_12_FULL_43_12</name>
    <dbReference type="NCBI Taxonomy" id="1797688"/>
    <lineage>
        <taxon>Bacteria</taxon>
        <taxon>Candidatus Colwelliibacteriota</taxon>
    </lineage>
</organism>